<keyword evidence="2" id="KW-0238">DNA-binding</keyword>
<reference evidence="2" key="1">
    <citation type="journal article" date="2014" name="Appl. Environ. Microbiol.">
        <title>Comparative genomic and morphological analysis of Listeria phages isolated from farm environments.</title>
        <authorList>
            <person name="Denes T."/>
            <person name="Vongkamjan K."/>
            <person name="Ackermann H.W."/>
            <person name="Moreno Switt A.I."/>
            <person name="Wiedmann M."/>
            <person name="den Bakker H.C."/>
        </authorList>
    </citation>
    <scope>NUCLEOTIDE SEQUENCE</scope>
</reference>
<dbReference type="Pfam" id="PF22083">
    <property type="entry name" value="I-HmuI_NUMOD-like"/>
    <property type="match status" value="1"/>
</dbReference>
<proteinExistence type="predicted"/>
<organism evidence="2">
    <name type="scientific">Listeria phage LP-083-1</name>
    <dbReference type="NCBI Taxonomy" id="1458854"/>
    <lineage>
        <taxon>Viruses</taxon>
        <taxon>Duplodnaviria</taxon>
        <taxon>Heunggongvirae</taxon>
        <taxon>Uroviricota</taxon>
        <taxon>Caudoviricetes</taxon>
    </lineage>
</organism>
<feature type="domain" description="DNA endonuclease I-HmuI-like NUMOD-like" evidence="1">
    <location>
        <begin position="15"/>
        <end position="50"/>
    </location>
</feature>
<dbReference type="Gene3D" id="1.10.10.10">
    <property type="entry name" value="Winged helix-like DNA-binding domain superfamily/Winged helix DNA-binding domain"/>
    <property type="match status" value="1"/>
</dbReference>
<dbReference type="GO" id="GO:0003677">
    <property type="term" value="F:DNA binding"/>
    <property type="evidence" value="ECO:0007669"/>
    <property type="project" value="UniProtKB-KW"/>
</dbReference>
<evidence type="ECO:0000259" key="1">
    <source>
        <dbReference type="Pfam" id="PF22083"/>
    </source>
</evidence>
<dbReference type="EMBL" id="KJ094028">
    <property type="protein sequence ID" value="AHL19006.1"/>
    <property type="molecule type" value="Genomic_DNA"/>
</dbReference>
<evidence type="ECO:0000313" key="2">
    <source>
        <dbReference type="EMBL" id="AHL19006.1"/>
    </source>
</evidence>
<protein>
    <submittedName>
        <fullName evidence="2">Winged helix-turn-helix DNA-binding domain-containing protein</fullName>
    </submittedName>
</protein>
<dbReference type="InterPro" id="IPR054307">
    <property type="entry name" value="I-HmuI_NUMOD-like"/>
</dbReference>
<sequence length="156" mass="17553">MSIIAYNPDHETALTFDTVKEASVTLGIDPSNIRKVLKGKRKQSNGYTFEEVEWTTPVSDNVKTPEQQQAEFAKAVEGMSVKQAMTYLHSTRGILNAPLTSDGAEFYLMYLIYTGQINSTMKVSDLLFTFVDLTKTLTPFETVIRTKRRLKAEGVF</sequence>
<dbReference type="SUPFAM" id="SSF64496">
    <property type="entry name" value="DNA-binding domain of intron-encoded endonucleases"/>
    <property type="match status" value="1"/>
</dbReference>
<gene>
    <name evidence="2" type="ORF">LP083-1_041</name>
</gene>
<name>A0A059T802_9CAUD</name>
<dbReference type="InterPro" id="IPR036388">
    <property type="entry name" value="WH-like_DNA-bd_sf"/>
</dbReference>
<accession>A0A059T802</accession>